<sequence length="173" mass="19346">MLKELAENSSDTALNAFITESSFYHFYELDGVIRAFYKTTFIVLIVTAVALLASIVYAINFVLNNRKNKQSITKAAKVLYISSLVEVFLCVTFLNGPVSVFVFSWGWNVPNTSNIVGVAISMILFHGTFDRLSTLYCIVPYRKYCISVFGCFGNTIGNIVTPKSTRLVIIRPK</sequence>
<evidence type="ECO:0000256" key="2">
    <source>
        <dbReference type="ARBA" id="ARBA00022692"/>
    </source>
</evidence>
<reference evidence="7" key="2">
    <citation type="submission" date="2020-10" db="UniProtKB">
        <authorList>
            <consortium name="WormBaseParasite"/>
        </authorList>
    </citation>
    <scope>IDENTIFICATION</scope>
</reference>
<keyword evidence="2 5" id="KW-0812">Transmembrane</keyword>
<dbReference type="WBParaSite" id="Pan_g22230.t1">
    <property type="protein sequence ID" value="Pan_g22230.t1"/>
    <property type="gene ID" value="Pan_g22230"/>
</dbReference>
<keyword evidence="3 5" id="KW-1133">Transmembrane helix</keyword>
<dbReference type="Proteomes" id="UP000492821">
    <property type="component" value="Unassembled WGS sequence"/>
</dbReference>
<feature type="transmembrane region" description="Helical" evidence="5">
    <location>
        <begin position="115"/>
        <end position="139"/>
    </location>
</feature>
<dbReference type="GO" id="GO:0016020">
    <property type="term" value="C:membrane"/>
    <property type="evidence" value="ECO:0007669"/>
    <property type="project" value="UniProtKB-SubCell"/>
</dbReference>
<comment type="subcellular location">
    <subcellularLocation>
        <location evidence="1">Membrane</location>
        <topology evidence="1">Multi-pass membrane protein</topology>
    </subcellularLocation>
</comment>
<dbReference type="Pfam" id="PF10318">
    <property type="entry name" value="7TM_GPCR_Srh"/>
    <property type="match status" value="1"/>
</dbReference>
<dbReference type="SUPFAM" id="SSF161098">
    <property type="entry name" value="MetI-like"/>
    <property type="match status" value="1"/>
</dbReference>
<dbReference type="InterPro" id="IPR019422">
    <property type="entry name" value="7TM_GPCR_serpentine_rcpt_Srh"/>
</dbReference>
<dbReference type="AlphaFoldDB" id="A0A7E4VL17"/>
<feature type="transmembrane region" description="Helical" evidence="5">
    <location>
        <begin position="41"/>
        <end position="63"/>
    </location>
</feature>
<evidence type="ECO:0000313" key="6">
    <source>
        <dbReference type="Proteomes" id="UP000492821"/>
    </source>
</evidence>
<evidence type="ECO:0000256" key="4">
    <source>
        <dbReference type="ARBA" id="ARBA00023136"/>
    </source>
</evidence>
<evidence type="ECO:0000256" key="5">
    <source>
        <dbReference type="SAM" id="Phobius"/>
    </source>
</evidence>
<proteinExistence type="predicted"/>
<keyword evidence="4 5" id="KW-0472">Membrane</keyword>
<reference evidence="6" key="1">
    <citation type="journal article" date="2013" name="Genetics">
        <title>The draft genome and transcriptome of Panagrellus redivivus are shaped by the harsh demands of a free-living lifestyle.</title>
        <authorList>
            <person name="Srinivasan J."/>
            <person name="Dillman A.R."/>
            <person name="Macchietto M.G."/>
            <person name="Heikkinen L."/>
            <person name="Lakso M."/>
            <person name="Fracchia K.M."/>
            <person name="Antoshechkin I."/>
            <person name="Mortazavi A."/>
            <person name="Wong G."/>
            <person name="Sternberg P.W."/>
        </authorList>
    </citation>
    <scope>NUCLEOTIDE SEQUENCE [LARGE SCALE GENOMIC DNA]</scope>
    <source>
        <strain evidence="6">MT8872</strain>
    </source>
</reference>
<name>A0A7E4VL17_PANRE</name>
<evidence type="ECO:0000313" key="7">
    <source>
        <dbReference type="WBParaSite" id="Pan_g22230.t1"/>
    </source>
</evidence>
<evidence type="ECO:0000256" key="1">
    <source>
        <dbReference type="ARBA" id="ARBA00004141"/>
    </source>
</evidence>
<feature type="transmembrane region" description="Helical" evidence="5">
    <location>
        <begin position="75"/>
        <end position="95"/>
    </location>
</feature>
<keyword evidence="6" id="KW-1185">Reference proteome</keyword>
<accession>A0A7E4VL17</accession>
<organism evidence="6 7">
    <name type="scientific">Panagrellus redivivus</name>
    <name type="common">Microworm</name>
    <dbReference type="NCBI Taxonomy" id="6233"/>
    <lineage>
        <taxon>Eukaryota</taxon>
        <taxon>Metazoa</taxon>
        <taxon>Ecdysozoa</taxon>
        <taxon>Nematoda</taxon>
        <taxon>Chromadorea</taxon>
        <taxon>Rhabditida</taxon>
        <taxon>Tylenchina</taxon>
        <taxon>Panagrolaimomorpha</taxon>
        <taxon>Panagrolaimoidea</taxon>
        <taxon>Panagrolaimidae</taxon>
        <taxon>Panagrellus</taxon>
    </lineage>
</organism>
<protein>
    <submittedName>
        <fullName evidence="7">Serpentine receptor class gamma</fullName>
    </submittedName>
</protein>
<dbReference type="InterPro" id="IPR035906">
    <property type="entry name" value="MetI-like_sf"/>
</dbReference>
<evidence type="ECO:0000256" key="3">
    <source>
        <dbReference type="ARBA" id="ARBA00022989"/>
    </source>
</evidence>